<sequence>MLENQNVNVILGPVIFAILKIFGVGHHCIFAEMIGHEGYGIIE</sequence>
<comment type="caution">
    <text evidence="1">The sequence shown here is derived from an EMBL/GenBank/DDBJ whole genome shotgun (WGS) entry which is preliminary data.</text>
</comment>
<evidence type="ECO:0000313" key="1">
    <source>
        <dbReference type="EMBL" id="MPM81467.1"/>
    </source>
</evidence>
<dbReference type="EMBL" id="VSSQ01030806">
    <property type="protein sequence ID" value="MPM81467.1"/>
    <property type="molecule type" value="Genomic_DNA"/>
</dbReference>
<reference evidence="1" key="1">
    <citation type="submission" date="2019-08" db="EMBL/GenBank/DDBJ databases">
        <authorList>
            <person name="Kucharzyk K."/>
            <person name="Murdoch R.W."/>
            <person name="Higgins S."/>
            <person name="Loffler F."/>
        </authorList>
    </citation>
    <scope>NUCLEOTIDE SEQUENCE</scope>
</reference>
<protein>
    <submittedName>
        <fullName evidence="1">Uncharacterized protein</fullName>
    </submittedName>
</protein>
<name>A0A645CX24_9ZZZZ</name>
<accession>A0A645CX24</accession>
<organism evidence="1">
    <name type="scientific">bioreactor metagenome</name>
    <dbReference type="NCBI Taxonomy" id="1076179"/>
    <lineage>
        <taxon>unclassified sequences</taxon>
        <taxon>metagenomes</taxon>
        <taxon>ecological metagenomes</taxon>
    </lineage>
</organism>
<dbReference type="AlphaFoldDB" id="A0A645CX24"/>
<gene>
    <name evidence="1" type="ORF">SDC9_128520</name>
</gene>
<proteinExistence type="predicted"/>